<keyword evidence="5 6" id="KW-0234">DNA repair</keyword>
<organism evidence="8 9">
    <name type="scientific">Rhizobium fredii</name>
    <name type="common">Sinorhizobium fredii</name>
    <dbReference type="NCBI Taxonomy" id="380"/>
    <lineage>
        <taxon>Bacteria</taxon>
        <taxon>Pseudomonadati</taxon>
        <taxon>Pseudomonadota</taxon>
        <taxon>Alphaproteobacteria</taxon>
        <taxon>Hyphomicrobiales</taxon>
        <taxon>Rhizobiaceae</taxon>
        <taxon>Sinorhizobium/Ensifer group</taxon>
        <taxon>Sinorhizobium</taxon>
    </lineage>
</organism>
<evidence type="ECO:0000256" key="1">
    <source>
        <dbReference type="ARBA" id="ARBA00022722"/>
    </source>
</evidence>
<dbReference type="EC" id="3.1.-.-" evidence="6"/>
<comment type="similarity">
    <text evidence="6">Belongs to the vsr family.</text>
</comment>
<gene>
    <name evidence="8" type="primary">vsr</name>
    <name evidence="8" type="ORF">GHK48_00120</name>
</gene>
<comment type="function">
    <text evidence="6">May nick specific sequences that contain T:G mispairs resulting from m5C-deamination.</text>
</comment>
<feature type="compositionally biased region" description="Basic and acidic residues" evidence="7">
    <location>
        <begin position="9"/>
        <end position="21"/>
    </location>
</feature>
<reference evidence="8 9" key="1">
    <citation type="journal article" date="2013" name="Genome Biol.">
        <title>Comparative genomics of the core and accessory genomes of 48 Sinorhizobium strains comprising five genospecies.</title>
        <authorList>
            <person name="Sugawara M."/>
            <person name="Epstein B."/>
            <person name="Badgley B.D."/>
            <person name="Unno T."/>
            <person name="Xu L."/>
            <person name="Reese J."/>
            <person name="Gyaneshwar P."/>
            <person name="Denny R."/>
            <person name="Mudge J."/>
            <person name="Bharti A.K."/>
            <person name="Farmer A.D."/>
            <person name="May G.D."/>
            <person name="Woodward J.E."/>
            <person name="Medigue C."/>
            <person name="Vallenet D."/>
            <person name="Lajus A."/>
            <person name="Rouy Z."/>
            <person name="Martinez-Vaz B."/>
            <person name="Tiffin P."/>
            <person name="Young N.D."/>
            <person name="Sadowsky M.J."/>
        </authorList>
    </citation>
    <scope>NUCLEOTIDE SEQUENCE [LARGE SCALE GENOMIC DNA]</scope>
    <source>
        <strain evidence="8 9">USDA205</strain>
    </source>
</reference>
<keyword evidence="2 6" id="KW-0255">Endonuclease</keyword>
<feature type="region of interest" description="Disordered" evidence="7">
    <location>
        <begin position="1"/>
        <end position="21"/>
    </location>
</feature>
<sequence>MPDTLDPQARSERMSRIRGKDSKAEVTVRRLVHGMGFRYRLHRKELPGKPDLVFGKRKKVIFVHGCFWHRHSDSDCKLARLPKSRLDFWLPKLERNAARDAESSARLKVLGWDVMAVWECEVSRSNLPLLGEKIRKFLCDEVD</sequence>
<dbReference type="Pfam" id="PF03852">
    <property type="entry name" value="Vsr"/>
    <property type="match status" value="1"/>
</dbReference>
<dbReference type="InterPro" id="IPR011335">
    <property type="entry name" value="Restrct_endonuc-II-like"/>
</dbReference>
<dbReference type="GO" id="GO:0016787">
    <property type="term" value="F:hydrolase activity"/>
    <property type="evidence" value="ECO:0007669"/>
    <property type="project" value="UniProtKB-KW"/>
</dbReference>
<dbReference type="Gene3D" id="3.40.960.10">
    <property type="entry name" value="VSR Endonuclease"/>
    <property type="match status" value="1"/>
</dbReference>
<comment type="caution">
    <text evidence="8">The sequence shown here is derived from an EMBL/GenBank/DDBJ whole genome shotgun (WGS) entry which is preliminary data.</text>
</comment>
<dbReference type="GO" id="GO:0004519">
    <property type="term" value="F:endonuclease activity"/>
    <property type="evidence" value="ECO:0007669"/>
    <property type="project" value="UniProtKB-KW"/>
</dbReference>
<dbReference type="EMBL" id="WISZ01000004">
    <property type="protein sequence ID" value="MQX06782.1"/>
    <property type="molecule type" value="Genomic_DNA"/>
</dbReference>
<proteinExistence type="inferred from homology"/>
<keyword evidence="1 6" id="KW-0540">Nuclease</keyword>
<keyword evidence="3 6" id="KW-0227">DNA damage</keyword>
<dbReference type="CDD" id="cd00221">
    <property type="entry name" value="Vsr"/>
    <property type="match status" value="1"/>
</dbReference>
<evidence type="ECO:0000256" key="3">
    <source>
        <dbReference type="ARBA" id="ARBA00022763"/>
    </source>
</evidence>
<name>A0A844A3W6_RHIFR</name>
<dbReference type="GO" id="GO:0006298">
    <property type="term" value="P:mismatch repair"/>
    <property type="evidence" value="ECO:0007669"/>
    <property type="project" value="UniProtKB-UniRule"/>
</dbReference>
<keyword evidence="4 6" id="KW-0378">Hydrolase</keyword>
<evidence type="ECO:0000313" key="8">
    <source>
        <dbReference type="EMBL" id="MQX06782.1"/>
    </source>
</evidence>
<dbReference type="PIRSF" id="PIRSF018267">
    <property type="entry name" value="VSR_endonuc"/>
    <property type="match status" value="1"/>
</dbReference>
<dbReference type="InterPro" id="IPR004603">
    <property type="entry name" value="DNA_mismatch_endonuc_vsr"/>
</dbReference>
<dbReference type="SUPFAM" id="SSF52980">
    <property type="entry name" value="Restriction endonuclease-like"/>
    <property type="match status" value="1"/>
</dbReference>
<evidence type="ECO:0000256" key="2">
    <source>
        <dbReference type="ARBA" id="ARBA00022759"/>
    </source>
</evidence>
<evidence type="ECO:0000256" key="5">
    <source>
        <dbReference type="ARBA" id="ARBA00023204"/>
    </source>
</evidence>
<evidence type="ECO:0000256" key="4">
    <source>
        <dbReference type="ARBA" id="ARBA00022801"/>
    </source>
</evidence>
<evidence type="ECO:0000313" key="9">
    <source>
        <dbReference type="Proteomes" id="UP000466694"/>
    </source>
</evidence>
<evidence type="ECO:0000256" key="7">
    <source>
        <dbReference type="SAM" id="MobiDB-lite"/>
    </source>
</evidence>
<dbReference type="Proteomes" id="UP000466694">
    <property type="component" value="Unassembled WGS sequence"/>
</dbReference>
<dbReference type="RefSeq" id="WP_081319024.1">
    <property type="nucleotide sequence ID" value="NZ_BJNI01000062.1"/>
</dbReference>
<dbReference type="AlphaFoldDB" id="A0A844A3W6"/>
<protein>
    <recommendedName>
        <fullName evidence="6">Very short patch repair endonuclease</fullName>
        <ecNumber evidence="6">3.1.-.-</ecNumber>
    </recommendedName>
</protein>
<dbReference type="NCBIfam" id="TIGR00632">
    <property type="entry name" value="vsr"/>
    <property type="match status" value="1"/>
</dbReference>
<accession>A0A844A3W6</accession>
<evidence type="ECO:0000256" key="6">
    <source>
        <dbReference type="PIRNR" id="PIRNR018267"/>
    </source>
</evidence>